<sequence length="350" mass="40986">MSEQVAPRDLRHKWLSEENAYLMSAVWRFAKDYFNGIYRVNDLFAMNCQHLKNHENVVVSTTCDRCKYRFGDQRRFLGGALYCLVNNNIVQENENNLHNRFKLICKNCFDKVSDMAVVEIYQLYPTLSLSAVEGLVRCRFVTRYLFPVENVYTISVRNVRDETLDVARSFQDIVSQKASNEQIVKITLRTYAQRLFSEELNEVFYAAADGGGADDGGNLFKTEPKNSTMLEFVKNHKFINLTYFYEIEKRIYHSVGHDSGYVAYFAKPYFGVKSRFACVRCKSQFYKKNPIIYCSKCGFVNRVLFSLQRNNINTNKMVFFQQCVQAVKNKSYCILYYDMNIYARRITTNK</sequence>
<name>A0A1B1MQV0_NPVLD</name>
<organism evidence="1">
    <name type="scientific">Lymantria dispar multicapsid nuclear polyhedrosis virus</name>
    <name type="common">LdMNPV</name>
    <dbReference type="NCBI Taxonomy" id="10449"/>
    <lineage>
        <taxon>Viruses</taxon>
        <taxon>Viruses incertae sedis</taxon>
        <taxon>Naldaviricetes</taxon>
        <taxon>Lefavirales</taxon>
        <taxon>Baculoviridae</taxon>
        <taxon>Alphabaculovirus</taxon>
        <taxon>Alphabaculovirus lydisparis</taxon>
    </lineage>
</organism>
<evidence type="ECO:0000313" key="1">
    <source>
        <dbReference type="EMBL" id="ANS70897.1"/>
    </source>
</evidence>
<dbReference type="GO" id="GO:0003677">
    <property type="term" value="F:DNA binding"/>
    <property type="evidence" value="ECO:0007669"/>
    <property type="project" value="InterPro"/>
</dbReference>
<accession>A0A1B1MQV0</accession>
<dbReference type="Pfam" id="PF06061">
    <property type="entry name" value="Baculo_ME53"/>
    <property type="match status" value="1"/>
</dbReference>
<dbReference type="EMBL" id="KU377538">
    <property type="protein sequence ID" value="ANS70897.1"/>
    <property type="molecule type" value="Genomic_DNA"/>
</dbReference>
<organismHost>
    <name type="scientific">Lepidoptera</name>
    <name type="common">moths &amp; butterflies</name>
    <dbReference type="NCBI Taxonomy" id="7088"/>
</organismHost>
<dbReference type="GO" id="GO:0008270">
    <property type="term" value="F:zinc ion binding"/>
    <property type="evidence" value="ECO:0007669"/>
    <property type="project" value="InterPro"/>
</dbReference>
<proteinExistence type="predicted"/>
<protein>
    <submittedName>
        <fullName evidence="1">Me53</fullName>
    </submittedName>
</protein>
<dbReference type="InterPro" id="IPR010336">
    <property type="entry name" value="Baculo_ME53"/>
</dbReference>
<reference evidence="1" key="1">
    <citation type="journal article" date="2016" name="J. Invertebr. Pathol.">
        <title>An alphabaculovirus isolated from dead Lymantria dispar larvae shows high genetic similarity to baculovirus previously isolated from Lymantria monacha - An example of adaptation to a new host.</title>
        <authorList>
            <person name="Rabalski L."/>
            <person name="Krejmer-Rabalska M."/>
            <person name="Skrzecz I."/>
            <person name="Wasag B."/>
            <person name="Szewczyk B."/>
        </authorList>
    </citation>
    <scope>NUCLEOTIDE SEQUENCE</scope>
    <source>
        <strain evidence="1">BNP</strain>
    </source>
</reference>